<comment type="caution">
    <text evidence="1">The sequence shown here is derived from an EMBL/GenBank/DDBJ whole genome shotgun (WGS) entry which is preliminary data.</text>
</comment>
<name>A0ABP7TMI6_9FLAO</name>
<dbReference type="RefSeq" id="WP_324690615.1">
    <property type="nucleotide sequence ID" value="NZ_BAABCR010000013.1"/>
</dbReference>
<gene>
    <name evidence="1" type="ORF">GCM10022386_10150</name>
</gene>
<proteinExistence type="predicted"/>
<evidence type="ECO:0000313" key="1">
    <source>
        <dbReference type="EMBL" id="GAA4028470.1"/>
    </source>
</evidence>
<dbReference type="EMBL" id="BAABCR010000013">
    <property type="protein sequence ID" value="GAA4028470.1"/>
    <property type="molecule type" value="Genomic_DNA"/>
</dbReference>
<dbReference type="Proteomes" id="UP001500968">
    <property type="component" value="Unassembled WGS sequence"/>
</dbReference>
<evidence type="ECO:0000313" key="2">
    <source>
        <dbReference type="Proteomes" id="UP001500968"/>
    </source>
</evidence>
<keyword evidence="2" id="KW-1185">Reference proteome</keyword>
<accession>A0ABP7TMI6</accession>
<reference evidence="2" key="1">
    <citation type="journal article" date="2019" name="Int. J. Syst. Evol. Microbiol.">
        <title>The Global Catalogue of Microorganisms (GCM) 10K type strain sequencing project: providing services to taxonomists for standard genome sequencing and annotation.</title>
        <authorList>
            <consortium name="The Broad Institute Genomics Platform"/>
            <consortium name="The Broad Institute Genome Sequencing Center for Infectious Disease"/>
            <person name="Wu L."/>
            <person name="Ma J."/>
        </authorList>
    </citation>
    <scope>NUCLEOTIDE SEQUENCE [LARGE SCALE GENOMIC DNA]</scope>
    <source>
        <strain evidence="2">JCM 17064</strain>
    </source>
</reference>
<protein>
    <submittedName>
        <fullName evidence="1">Uncharacterized protein</fullName>
    </submittedName>
</protein>
<sequence>MFTNSILKEELLNIVVDNNKTESKVDDSKKIIFAQQNITIQSKNFSEQKWDFLIALLIQEKVIDAKGEINLDNLKRFKAKHDEKDINKTMRDSIKTKTPSKTRRFLYLIV</sequence>
<organism evidence="1 2">
    <name type="scientific">Flavobacterium cheonhonense</name>
    <dbReference type="NCBI Taxonomy" id="706185"/>
    <lineage>
        <taxon>Bacteria</taxon>
        <taxon>Pseudomonadati</taxon>
        <taxon>Bacteroidota</taxon>
        <taxon>Flavobacteriia</taxon>
        <taxon>Flavobacteriales</taxon>
        <taxon>Flavobacteriaceae</taxon>
        <taxon>Flavobacterium</taxon>
    </lineage>
</organism>